<sequence>MGRFLLCPVSVCPLAVSQTPLLKRVYLHHFRRHQNRGEITGDEIVQEIKPEQASRCDLYDAIIQDAYIDMNWTENLNDKVIGARDYSLKETADVPSLQSRHVPGNSTEDSEDSPEDYLDDELVDDLEEGPDDDMEDGLSNDSGSGQKEDSSINFGYMLTALIDT</sequence>
<gene>
    <name evidence="2" type="ORF">GP486_004417</name>
</gene>
<comment type="caution">
    <text evidence="2">The sequence shown here is derived from an EMBL/GenBank/DDBJ whole genome shotgun (WGS) entry which is preliminary data.</text>
</comment>
<reference evidence="2" key="1">
    <citation type="submission" date="2021-03" db="EMBL/GenBank/DDBJ databases">
        <title>Comparative genomics and phylogenomic investigation of the class Geoglossomycetes provide insights into ecological specialization and systematics.</title>
        <authorList>
            <person name="Melie T."/>
            <person name="Pirro S."/>
            <person name="Miller A.N."/>
            <person name="Quandt A."/>
        </authorList>
    </citation>
    <scope>NUCLEOTIDE SEQUENCE</scope>
    <source>
        <strain evidence="2">CAQ_001_2017</strain>
    </source>
</reference>
<evidence type="ECO:0000256" key="1">
    <source>
        <dbReference type="SAM" id="MobiDB-lite"/>
    </source>
</evidence>
<keyword evidence="3" id="KW-1185">Reference proteome</keyword>
<protein>
    <submittedName>
        <fullName evidence="2">Uncharacterized protein</fullName>
    </submittedName>
</protein>
<organism evidence="2 3">
    <name type="scientific">Trichoglossum hirsutum</name>
    <dbReference type="NCBI Taxonomy" id="265104"/>
    <lineage>
        <taxon>Eukaryota</taxon>
        <taxon>Fungi</taxon>
        <taxon>Dikarya</taxon>
        <taxon>Ascomycota</taxon>
        <taxon>Pezizomycotina</taxon>
        <taxon>Geoglossomycetes</taxon>
        <taxon>Geoglossales</taxon>
        <taxon>Geoglossaceae</taxon>
        <taxon>Trichoglossum</taxon>
    </lineage>
</organism>
<feature type="compositionally biased region" description="Acidic residues" evidence="1">
    <location>
        <begin position="108"/>
        <end position="138"/>
    </location>
</feature>
<evidence type="ECO:0000313" key="3">
    <source>
        <dbReference type="Proteomes" id="UP000750711"/>
    </source>
</evidence>
<name>A0A9P8LB86_9PEZI</name>
<dbReference type="EMBL" id="JAGHQM010000692">
    <property type="protein sequence ID" value="KAH0558962.1"/>
    <property type="molecule type" value="Genomic_DNA"/>
</dbReference>
<dbReference type="AlphaFoldDB" id="A0A9P8LB86"/>
<dbReference type="Proteomes" id="UP000750711">
    <property type="component" value="Unassembled WGS sequence"/>
</dbReference>
<accession>A0A9P8LB86</accession>
<proteinExistence type="predicted"/>
<feature type="region of interest" description="Disordered" evidence="1">
    <location>
        <begin position="92"/>
        <end position="151"/>
    </location>
</feature>
<evidence type="ECO:0000313" key="2">
    <source>
        <dbReference type="EMBL" id="KAH0558962.1"/>
    </source>
</evidence>
<feature type="compositionally biased region" description="Polar residues" evidence="1">
    <location>
        <begin position="96"/>
        <end position="107"/>
    </location>
</feature>